<accession>A0A7W6CA55</accession>
<keyword evidence="2" id="KW-1185">Reference proteome</keyword>
<organism evidence="1 2">
    <name type="scientific">Rhizobium skierniewicense</name>
    <dbReference type="NCBI Taxonomy" id="984260"/>
    <lineage>
        <taxon>Bacteria</taxon>
        <taxon>Pseudomonadati</taxon>
        <taxon>Pseudomonadota</taxon>
        <taxon>Alphaproteobacteria</taxon>
        <taxon>Hyphomicrobiales</taxon>
        <taxon>Rhizobiaceae</taxon>
        <taxon>Rhizobium/Agrobacterium group</taxon>
        <taxon>Rhizobium</taxon>
    </lineage>
</organism>
<sequence length="185" mass="20732">MTEDSNKASKQLKTCFVVGPIGASSTPTRTHADWLLNGIIKPTFSDHFSDFEVIRSDTISSPGMIDTQMITHLLEAELVIVDMSLLNANAFYEMGIRHMVAKPVIHMFLEGTEIPFDVKPYRAIPFQLQEHFHLFDAQKRLASAVSYAVGLDYVSENPVTKAKGFQQFEQAATPADRLMLHEMEA</sequence>
<evidence type="ECO:0000313" key="1">
    <source>
        <dbReference type="EMBL" id="MBB3946022.1"/>
    </source>
</evidence>
<gene>
    <name evidence="1" type="ORF">GGQ73_001968</name>
</gene>
<dbReference type="RefSeq" id="WP_183895849.1">
    <property type="nucleotide sequence ID" value="NZ_JACIDV010000005.1"/>
</dbReference>
<evidence type="ECO:0008006" key="3">
    <source>
        <dbReference type="Google" id="ProtNLM"/>
    </source>
</evidence>
<dbReference type="EMBL" id="JACIDV010000005">
    <property type="protein sequence ID" value="MBB3946022.1"/>
    <property type="molecule type" value="Genomic_DNA"/>
</dbReference>
<comment type="caution">
    <text evidence="1">The sequence shown here is derived from an EMBL/GenBank/DDBJ whole genome shotgun (WGS) entry which is preliminary data.</text>
</comment>
<reference evidence="1 2" key="1">
    <citation type="submission" date="2020-08" db="EMBL/GenBank/DDBJ databases">
        <title>Genomic Encyclopedia of Type Strains, Phase IV (KMG-IV): sequencing the most valuable type-strain genomes for metagenomic binning, comparative biology and taxonomic classification.</title>
        <authorList>
            <person name="Goeker M."/>
        </authorList>
    </citation>
    <scope>NUCLEOTIDE SEQUENCE [LARGE SCALE GENOMIC DNA]</scope>
    <source>
        <strain evidence="1 2">DSM 26438</strain>
    </source>
</reference>
<name>A0A7W6CA55_9HYPH</name>
<evidence type="ECO:0000313" key="2">
    <source>
        <dbReference type="Proteomes" id="UP000565286"/>
    </source>
</evidence>
<protein>
    <recommendedName>
        <fullName evidence="3">Nucleoside 2-deoxyribosyltransferase</fullName>
    </recommendedName>
</protein>
<dbReference type="AlphaFoldDB" id="A0A7W6CA55"/>
<proteinExistence type="predicted"/>
<dbReference type="Proteomes" id="UP000565286">
    <property type="component" value="Unassembled WGS sequence"/>
</dbReference>